<dbReference type="Pfam" id="PF04263">
    <property type="entry name" value="TPK_catalytic"/>
    <property type="match status" value="1"/>
</dbReference>
<dbReference type="GO" id="GO:0005524">
    <property type="term" value="F:ATP binding"/>
    <property type="evidence" value="ECO:0007669"/>
    <property type="project" value="UniProtKB-KW"/>
</dbReference>
<dbReference type="PANTHER" id="PTHR41299">
    <property type="entry name" value="THIAMINE PYROPHOSPHOKINASE"/>
    <property type="match status" value="1"/>
</dbReference>
<dbReference type="InterPro" id="IPR007371">
    <property type="entry name" value="TPK_catalytic"/>
</dbReference>
<dbReference type="SMART" id="SM00983">
    <property type="entry name" value="TPK_B1_binding"/>
    <property type="match status" value="1"/>
</dbReference>
<dbReference type="PANTHER" id="PTHR41299:SF1">
    <property type="entry name" value="THIAMINE PYROPHOSPHOKINASE"/>
    <property type="match status" value="1"/>
</dbReference>
<dbReference type="InterPro" id="IPR036371">
    <property type="entry name" value="TPK_B1-bd_sf"/>
</dbReference>
<dbReference type="GO" id="GO:0006772">
    <property type="term" value="P:thiamine metabolic process"/>
    <property type="evidence" value="ECO:0007669"/>
    <property type="project" value="UniProtKB-UniRule"/>
</dbReference>
<name>A0A1U9JT32_9HYPH</name>
<evidence type="ECO:0000256" key="5">
    <source>
        <dbReference type="NCBIfam" id="TIGR01378"/>
    </source>
</evidence>
<keyword evidence="4" id="KW-0067">ATP-binding</keyword>
<keyword evidence="8" id="KW-1185">Reference proteome</keyword>
<reference evidence="7 8" key="1">
    <citation type="journal article" date="2010" name="Science">
        <title>Genomic comparison of the ants Camponotus floridanus and Harpegnathos saltator.</title>
        <authorList>
            <person name="Bonasio R."/>
            <person name="Zhang G."/>
            <person name="Ye C."/>
            <person name="Mutti N.S."/>
            <person name="Fang X."/>
            <person name="Qin N."/>
            <person name="Donahue G."/>
            <person name="Yang P."/>
            <person name="Li Q."/>
            <person name="Li C."/>
            <person name="Zhang P."/>
            <person name="Huang Z."/>
            <person name="Berger S.L."/>
            <person name="Reinberg D."/>
            <person name="Wang J."/>
            <person name="Liebig J."/>
        </authorList>
    </citation>
    <scope>NUCLEOTIDE SEQUENCE [LARGE SCALE GENOMIC DNA]</scope>
    <source>
        <strain evidence="7 8">Hsal</strain>
    </source>
</reference>
<protein>
    <recommendedName>
        <fullName evidence="5">Thiamine diphosphokinase</fullName>
        <ecNumber evidence="5">2.7.6.2</ecNumber>
    </recommendedName>
</protein>
<dbReference type="EMBL" id="CP017315">
    <property type="protein sequence ID" value="AQS41017.1"/>
    <property type="molecule type" value="Genomic_DNA"/>
</dbReference>
<feature type="domain" description="Thiamin pyrophosphokinase thiamin-binding" evidence="6">
    <location>
        <begin position="142"/>
        <end position="205"/>
    </location>
</feature>
<dbReference type="Gene3D" id="3.40.50.10240">
    <property type="entry name" value="Thiamin pyrophosphokinase, catalytic domain"/>
    <property type="match status" value="1"/>
</dbReference>
<dbReference type="KEGG" id="thd:BHV28_02950"/>
<evidence type="ECO:0000313" key="8">
    <source>
        <dbReference type="Proteomes" id="UP000188912"/>
    </source>
</evidence>
<dbReference type="STRING" id="1902579.BHV28_02950"/>
<dbReference type="SUPFAM" id="SSF63999">
    <property type="entry name" value="Thiamin pyrophosphokinase, catalytic domain"/>
    <property type="match status" value="1"/>
</dbReference>
<dbReference type="GO" id="GO:0009229">
    <property type="term" value="P:thiamine diphosphate biosynthetic process"/>
    <property type="evidence" value="ECO:0007669"/>
    <property type="project" value="InterPro"/>
</dbReference>
<evidence type="ECO:0000313" key="7">
    <source>
        <dbReference type="EMBL" id="AQS41017.1"/>
    </source>
</evidence>
<dbReference type="GO" id="GO:0016301">
    <property type="term" value="F:kinase activity"/>
    <property type="evidence" value="ECO:0007669"/>
    <property type="project" value="UniProtKB-KW"/>
</dbReference>
<dbReference type="Pfam" id="PF04265">
    <property type="entry name" value="TPK_B1_binding"/>
    <property type="match status" value="1"/>
</dbReference>
<dbReference type="GO" id="GO:0030975">
    <property type="term" value="F:thiamine binding"/>
    <property type="evidence" value="ECO:0007669"/>
    <property type="project" value="InterPro"/>
</dbReference>
<dbReference type="InterPro" id="IPR036759">
    <property type="entry name" value="TPK_catalytic_sf"/>
</dbReference>
<dbReference type="InterPro" id="IPR007373">
    <property type="entry name" value="Thiamin_PyroPKinase_B1-bd"/>
</dbReference>
<keyword evidence="2" id="KW-0547">Nucleotide-binding</keyword>
<evidence type="ECO:0000256" key="2">
    <source>
        <dbReference type="ARBA" id="ARBA00022741"/>
    </source>
</evidence>
<evidence type="ECO:0000256" key="3">
    <source>
        <dbReference type="ARBA" id="ARBA00022777"/>
    </source>
</evidence>
<accession>A0A1U9JT32</accession>
<evidence type="ECO:0000256" key="4">
    <source>
        <dbReference type="ARBA" id="ARBA00022840"/>
    </source>
</evidence>
<dbReference type="NCBIfam" id="TIGR01378">
    <property type="entry name" value="thi_PPkinase"/>
    <property type="match status" value="1"/>
</dbReference>
<dbReference type="EC" id="2.7.6.2" evidence="5"/>
<gene>
    <name evidence="7" type="primary">thiN</name>
    <name evidence="7" type="ORF">BHV28_02950</name>
</gene>
<keyword evidence="3" id="KW-0418">Kinase</keyword>
<evidence type="ECO:0000256" key="1">
    <source>
        <dbReference type="ARBA" id="ARBA00022679"/>
    </source>
</evidence>
<reference evidence="7 8" key="2">
    <citation type="journal article" date="2016" name="Sci. Rep.">
        <title>The genome of Rhizobiales bacteria in predatory ants reveals urease gene functions but no genes for nitrogen fixation.</title>
        <authorList>
            <person name="Neuvonen M.M."/>
            <person name="Tamarit D."/>
            <person name="Naslund K."/>
            <person name="Liebig J."/>
            <person name="Feldhaar H."/>
            <person name="Moran N.A."/>
            <person name="Guy L."/>
            <person name="Andersson S.G."/>
        </authorList>
    </citation>
    <scope>NUCLEOTIDE SEQUENCE [LARGE SCALE GENOMIC DNA]</scope>
    <source>
        <strain evidence="7 8">Hsal</strain>
    </source>
</reference>
<keyword evidence="1" id="KW-0808">Transferase</keyword>
<proteinExistence type="predicted"/>
<organism evidence="7 8">
    <name type="scientific">Candidatus Tokpelaia hoelldobleri</name>
    <dbReference type="NCBI Taxonomy" id="1902579"/>
    <lineage>
        <taxon>Bacteria</taxon>
        <taxon>Pseudomonadati</taxon>
        <taxon>Pseudomonadota</taxon>
        <taxon>Alphaproteobacteria</taxon>
        <taxon>Hyphomicrobiales</taxon>
        <taxon>Candidatus Tokpelaia</taxon>
    </lineage>
</organism>
<sequence>MTMTTYTILLGGDLVPTLRLKAQIADTPVIAADGGMRHAARLGLEPLLWVGDFDSADAQDIAAYARVPRLVFKPGKDKTDGEIAVQEACKRGAKRLVLCGALGGGRTDHALLHMTLAAVLLEKKIPVLLTGGKEEGWPLVAGSYEFDFPQGSLFSIVAFSAMEGLRIHGARWTLDHTTLAFGSSLTLSNEVTGRLSVSLEQGRGILLVQPVV</sequence>
<dbReference type="InterPro" id="IPR053149">
    <property type="entry name" value="TPK"/>
</dbReference>
<evidence type="ECO:0000259" key="6">
    <source>
        <dbReference type="SMART" id="SM00983"/>
    </source>
</evidence>
<dbReference type="SUPFAM" id="SSF63862">
    <property type="entry name" value="Thiamin pyrophosphokinase, substrate-binding domain"/>
    <property type="match status" value="1"/>
</dbReference>
<dbReference type="CDD" id="cd07995">
    <property type="entry name" value="TPK"/>
    <property type="match status" value="1"/>
</dbReference>
<dbReference type="Proteomes" id="UP000188912">
    <property type="component" value="Chromosome"/>
</dbReference>
<dbReference type="GO" id="GO:0004788">
    <property type="term" value="F:thiamine diphosphokinase activity"/>
    <property type="evidence" value="ECO:0007669"/>
    <property type="project" value="UniProtKB-UniRule"/>
</dbReference>
<dbReference type="AlphaFoldDB" id="A0A1U9JT32"/>
<dbReference type="InterPro" id="IPR006282">
    <property type="entry name" value="Thi_PPkinase"/>
</dbReference>